<feature type="region of interest" description="Disordered" evidence="1">
    <location>
        <begin position="1"/>
        <end position="30"/>
    </location>
</feature>
<protein>
    <recommendedName>
        <fullName evidence="5">Late embryogenesis abundant protein LEA-2 subgroup domain-containing protein</fullName>
    </recommendedName>
</protein>
<evidence type="ECO:0000313" key="4">
    <source>
        <dbReference type="Proteomes" id="UP001497516"/>
    </source>
</evidence>
<keyword evidence="4" id="KW-1185">Reference proteome</keyword>
<evidence type="ECO:0000256" key="1">
    <source>
        <dbReference type="SAM" id="MobiDB-lite"/>
    </source>
</evidence>
<keyword evidence="2" id="KW-0472">Membrane</keyword>
<feature type="transmembrane region" description="Helical" evidence="2">
    <location>
        <begin position="74"/>
        <end position="94"/>
    </location>
</feature>
<dbReference type="Proteomes" id="UP001497516">
    <property type="component" value="Chromosome 10"/>
</dbReference>
<gene>
    <name evidence="3" type="ORF">LTRI10_LOCUS7848</name>
</gene>
<proteinExistence type="predicted"/>
<evidence type="ECO:0000256" key="2">
    <source>
        <dbReference type="SAM" id="Phobius"/>
    </source>
</evidence>
<organism evidence="3 4">
    <name type="scientific">Linum trigynum</name>
    <dbReference type="NCBI Taxonomy" id="586398"/>
    <lineage>
        <taxon>Eukaryota</taxon>
        <taxon>Viridiplantae</taxon>
        <taxon>Streptophyta</taxon>
        <taxon>Embryophyta</taxon>
        <taxon>Tracheophyta</taxon>
        <taxon>Spermatophyta</taxon>
        <taxon>Magnoliopsida</taxon>
        <taxon>eudicotyledons</taxon>
        <taxon>Gunneridae</taxon>
        <taxon>Pentapetalae</taxon>
        <taxon>rosids</taxon>
        <taxon>fabids</taxon>
        <taxon>Malpighiales</taxon>
        <taxon>Linaceae</taxon>
        <taxon>Linum</taxon>
    </lineage>
</organism>
<evidence type="ECO:0008006" key="5">
    <source>
        <dbReference type="Google" id="ProtNLM"/>
    </source>
</evidence>
<name>A0AAV2CVQ9_9ROSI</name>
<reference evidence="3 4" key="1">
    <citation type="submission" date="2024-04" db="EMBL/GenBank/DDBJ databases">
        <authorList>
            <person name="Fracassetti M."/>
        </authorList>
    </citation>
    <scope>NUCLEOTIDE SEQUENCE [LARGE SCALE GENOMIC DNA]</scope>
</reference>
<sequence>MASVNGEYQSVAVDDPATVPVEEPAPVPPPPANEYIQVPTVLPLSHFPTDIEQTEQTEHPAADSSREFEYPEDWLVGIFYFFLGALLLSSVNAFNSSRFARFFPPELYLQSLSVSGLRVSNSSLAADFTAEFFLYNNNWGSSVTLDGVEVSVLYYDDTVLGTAKSGQEFGLGPMSAREAEMNLERTGEVKAHEPAVGLEVLRRIKDEVETDRVLSLGLRFKMTAEYNYGKDGGRKKGAEVMGECLGVIVEMDPEIGIGSWRFDFGGMECAVFATFEDDEASQL</sequence>
<dbReference type="AlphaFoldDB" id="A0AAV2CVQ9"/>
<keyword evidence="2" id="KW-0812">Transmembrane</keyword>
<accession>A0AAV2CVQ9</accession>
<keyword evidence="2" id="KW-1133">Transmembrane helix</keyword>
<dbReference type="EMBL" id="OZ034814">
    <property type="protein sequence ID" value="CAL1360409.1"/>
    <property type="molecule type" value="Genomic_DNA"/>
</dbReference>
<evidence type="ECO:0000313" key="3">
    <source>
        <dbReference type="EMBL" id="CAL1360409.1"/>
    </source>
</evidence>